<dbReference type="PROSITE" id="PS51999">
    <property type="entry name" value="ZF_GRF"/>
    <property type="match status" value="1"/>
</dbReference>
<keyword evidence="9" id="KW-1185">Reference proteome</keyword>
<protein>
    <recommendedName>
        <fullName evidence="7">GRF-type domain-containing protein</fullName>
    </recommendedName>
</protein>
<evidence type="ECO:0000313" key="9">
    <source>
        <dbReference type="Proteomes" id="UP001630127"/>
    </source>
</evidence>
<dbReference type="Proteomes" id="UP001630127">
    <property type="component" value="Unassembled WGS sequence"/>
</dbReference>
<dbReference type="AlphaFoldDB" id="A0ABD2Z899"/>
<accession>A0ABD2Z899</accession>
<proteinExistence type="predicted"/>
<dbReference type="GO" id="GO:0008270">
    <property type="term" value="F:zinc ion binding"/>
    <property type="evidence" value="ECO:0007669"/>
    <property type="project" value="UniProtKB-KW"/>
</dbReference>
<evidence type="ECO:0000256" key="1">
    <source>
        <dbReference type="ARBA" id="ARBA00022723"/>
    </source>
</evidence>
<gene>
    <name evidence="8" type="ORF">ACH5RR_022235</name>
</gene>
<keyword evidence="5" id="KW-0175">Coiled coil</keyword>
<evidence type="ECO:0000256" key="4">
    <source>
        <dbReference type="PROSITE-ProRule" id="PRU01343"/>
    </source>
</evidence>
<dbReference type="InterPro" id="IPR010666">
    <property type="entry name" value="Znf_GRF"/>
</dbReference>
<organism evidence="8 9">
    <name type="scientific">Cinchona calisaya</name>
    <dbReference type="NCBI Taxonomy" id="153742"/>
    <lineage>
        <taxon>Eukaryota</taxon>
        <taxon>Viridiplantae</taxon>
        <taxon>Streptophyta</taxon>
        <taxon>Embryophyta</taxon>
        <taxon>Tracheophyta</taxon>
        <taxon>Spermatophyta</taxon>
        <taxon>Magnoliopsida</taxon>
        <taxon>eudicotyledons</taxon>
        <taxon>Gunneridae</taxon>
        <taxon>Pentapetalae</taxon>
        <taxon>asterids</taxon>
        <taxon>lamiids</taxon>
        <taxon>Gentianales</taxon>
        <taxon>Rubiaceae</taxon>
        <taxon>Cinchonoideae</taxon>
        <taxon>Cinchoneae</taxon>
        <taxon>Cinchona</taxon>
    </lineage>
</organism>
<feature type="region of interest" description="Disordered" evidence="6">
    <location>
        <begin position="158"/>
        <end position="179"/>
    </location>
</feature>
<evidence type="ECO:0000259" key="7">
    <source>
        <dbReference type="PROSITE" id="PS51999"/>
    </source>
</evidence>
<keyword evidence="3" id="KW-0862">Zinc</keyword>
<keyword evidence="1" id="KW-0479">Metal-binding</keyword>
<dbReference type="EMBL" id="JBJUIK010000010">
    <property type="protein sequence ID" value="KAL3515333.1"/>
    <property type="molecule type" value="Genomic_DNA"/>
</dbReference>
<dbReference type="PANTHER" id="PTHR33248">
    <property type="entry name" value="ZINC ION-BINDING PROTEIN"/>
    <property type="match status" value="1"/>
</dbReference>
<keyword evidence="2 4" id="KW-0863">Zinc-finger</keyword>
<evidence type="ECO:0000256" key="3">
    <source>
        <dbReference type="ARBA" id="ARBA00022833"/>
    </source>
</evidence>
<evidence type="ECO:0000256" key="5">
    <source>
        <dbReference type="SAM" id="Coils"/>
    </source>
</evidence>
<reference evidence="8 9" key="1">
    <citation type="submission" date="2024-11" db="EMBL/GenBank/DDBJ databases">
        <title>A near-complete genome assembly of Cinchona calisaya.</title>
        <authorList>
            <person name="Lian D.C."/>
            <person name="Zhao X.W."/>
            <person name="Wei L."/>
        </authorList>
    </citation>
    <scope>NUCLEOTIDE SEQUENCE [LARGE SCALE GENOMIC DNA]</scope>
    <source>
        <tissue evidence="8">Nenye</tissue>
    </source>
</reference>
<evidence type="ECO:0000313" key="8">
    <source>
        <dbReference type="EMBL" id="KAL3515333.1"/>
    </source>
</evidence>
<evidence type="ECO:0000256" key="6">
    <source>
        <dbReference type="SAM" id="MobiDB-lite"/>
    </source>
</evidence>
<feature type="domain" description="GRF-type" evidence="7">
    <location>
        <begin position="41"/>
        <end position="83"/>
    </location>
</feature>
<comment type="caution">
    <text evidence="8">The sequence shown here is derived from an EMBL/GenBank/DDBJ whole genome shotgun (WGS) entry which is preliminary data.</text>
</comment>
<evidence type="ECO:0000256" key="2">
    <source>
        <dbReference type="ARBA" id="ARBA00022771"/>
    </source>
</evidence>
<dbReference type="Pfam" id="PF06839">
    <property type="entry name" value="Zn_ribbon_GRF"/>
    <property type="match status" value="1"/>
</dbReference>
<sequence length="179" mass="20802">MSESLNSYSFSNVSIQCYAVSRMSSLEVSLLTCSRGFELKCKCGLTARRRTSRTYANQFRLFYNCPKTDFSDQCEFFQWADELSPTGDKHLDEINEISSECRRLQERIDLIQEEHDVERAAWNAEREELKSQLSYVKAELDQIKTIIKTLKESDLMPPYDDKLSSHKDEEDDSVVIQTV</sequence>
<feature type="compositionally biased region" description="Basic and acidic residues" evidence="6">
    <location>
        <begin position="158"/>
        <end position="168"/>
    </location>
</feature>
<name>A0ABD2Z899_9GENT</name>
<feature type="coiled-coil region" evidence="5">
    <location>
        <begin position="94"/>
        <end position="132"/>
    </location>
</feature>